<dbReference type="EMBL" id="NQYH01000001">
    <property type="protein sequence ID" value="RIY42214.1"/>
    <property type="molecule type" value="Genomic_DNA"/>
</dbReference>
<dbReference type="Gene3D" id="2.40.50.100">
    <property type="match status" value="1"/>
</dbReference>
<keyword evidence="4" id="KW-0997">Cell inner membrane</keyword>
<comment type="similarity">
    <text evidence="2">Belongs to the membrane fusion protein (MFP) (TC 8.A.1) family.</text>
</comment>
<dbReference type="Pfam" id="PF25917">
    <property type="entry name" value="BSH_RND"/>
    <property type="match status" value="1"/>
</dbReference>
<comment type="caution">
    <text evidence="12">The sequence shown here is derived from an EMBL/GenBank/DDBJ whole genome shotgun (WGS) entry which is preliminary data.</text>
</comment>
<keyword evidence="7" id="KW-1133">Transmembrane helix</keyword>
<evidence type="ECO:0000256" key="2">
    <source>
        <dbReference type="ARBA" id="ARBA00009477"/>
    </source>
</evidence>
<dbReference type="InterPro" id="IPR058637">
    <property type="entry name" value="YknX-like_C"/>
</dbReference>
<evidence type="ECO:0000259" key="8">
    <source>
        <dbReference type="Pfam" id="PF25876"/>
    </source>
</evidence>
<organism evidence="12 13">
    <name type="scientific">Neopusillimonas maritima</name>
    <dbReference type="NCBI Taxonomy" id="2026239"/>
    <lineage>
        <taxon>Bacteria</taxon>
        <taxon>Pseudomonadati</taxon>
        <taxon>Pseudomonadota</taxon>
        <taxon>Betaproteobacteria</taxon>
        <taxon>Burkholderiales</taxon>
        <taxon>Alcaligenaceae</taxon>
        <taxon>Neopusillimonas</taxon>
    </lineage>
</organism>
<keyword evidence="3" id="KW-1003">Cell membrane</keyword>
<feature type="transmembrane region" description="Helical" evidence="7">
    <location>
        <begin position="14"/>
        <end position="32"/>
    </location>
</feature>
<evidence type="ECO:0000256" key="4">
    <source>
        <dbReference type="ARBA" id="ARBA00022519"/>
    </source>
</evidence>
<dbReference type="Gene3D" id="2.40.30.170">
    <property type="match status" value="1"/>
</dbReference>
<dbReference type="NCBIfam" id="NF008589">
    <property type="entry name" value="PRK11556.1"/>
    <property type="match status" value="1"/>
</dbReference>
<evidence type="ECO:0000259" key="10">
    <source>
        <dbReference type="Pfam" id="PF25944"/>
    </source>
</evidence>
<dbReference type="AlphaFoldDB" id="A0A3A1Z0F8"/>
<dbReference type="InterPro" id="IPR058624">
    <property type="entry name" value="MdtA-like_HH"/>
</dbReference>
<comment type="subcellular location">
    <subcellularLocation>
        <location evidence="1">Cell membrane</location>
    </subcellularLocation>
</comment>
<protein>
    <submittedName>
        <fullName evidence="12">Multidrug transporter subunit MdtA</fullName>
    </submittedName>
</protein>
<dbReference type="Pfam" id="PF25944">
    <property type="entry name" value="Beta-barrel_RND"/>
    <property type="match status" value="1"/>
</dbReference>
<dbReference type="NCBIfam" id="TIGR01730">
    <property type="entry name" value="RND_mfp"/>
    <property type="match status" value="1"/>
</dbReference>
<evidence type="ECO:0000313" key="12">
    <source>
        <dbReference type="EMBL" id="RIY42214.1"/>
    </source>
</evidence>
<dbReference type="Gene3D" id="2.40.420.20">
    <property type="match status" value="1"/>
</dbReference>
<keyword evidence="7" id="KW-0812">Transmembrane</keyword>
<gene>
    <name evidence="12" type="ORF">CJP73_01885</name>
</gene>
<evidence type="ECO:0000256" key="7">
    <source>
        <dbReference type="SAM" id="Phobius"/>
    </source>
</evidence>
<evidence type="ECO:0000259" key="11">
    <source>
        <dbReference type="Pfam" id="PF25989"/>
    </source>
</evidence>
<dbReference type="PANTHER" id="PTHR30469:SF12">
    <property type="entry name" value="MULTIDRUG RESISTANCE PROTEIN MDTA"/>
    <property type="match status" value="1"/>
</dbReference>
<dbReference type="PANTHER" id="PTHR30469">
    <property type="entry name" value="MULTIDRUG RESISTANCE PROTEIN MDTA"/>
    <property type="match status" value="1"/>
</dbReference>
<dbReference type="Proteomes" id="UP000266206">
    <property type="component" value="Unassembled WGS sequence"/>
</dbReference>
<dbReference type="GO" id="GO:0015562">
    <property type="term" value="F:efflux transmembrane transporter activity"/>
    <property type="evidence" value="ECO:0007669"/>
    <property type="project" value="TreeGrafter"/>
</dbReference>
<dbReference type="Gene3D" id="1.10.287.470">
    <property type="entry name" value="Helix hairpin bin"/>
    <property type="match status" value="1"/>
</dbReference>
<dbReference type="InterPro" id="IPR058625">
    <property type="entry name" value="MdtA-like_BSH"/>
</dbReference>
<accession>A0A3A1Z0F8</accession>
<proteinExistence type="inferred from homology"/>
<feature type="coiled-coil region" evidence="6">
    <location>
        <begin position="128"/>
        <end position="155"/>
    </location>
</feature>
<evidence type="ECO:0000256" key="5">
    <source>
        <dbReference type="ARBA" id="ARBA00023136"/>
    </source>
</evidence>
<reference evidence="12 13" key="1">
    <citation type="submission" date="2017-08" db="EMBL/GenBank/DDBJ databases">
        <title>Pusillimonas indicus sp. nov., a member of the family Alcaligenaceae isolated from surface seawater.</title>
        <authorList>
            <person name="Li J."/>
        </authorList>
    </citation>
    <scope>NUCLEOTIDE SEQUENCE [LARGE SCALE GENOMIC DNA]</scope>
    <source>
        <strain evidence="12 13">L52-1-41</strain>
    </source>
</reference>
<dbReference type="Pfam" id="PF25989">
    <property type="entry name" value="YknX_C"/>
    <property type="match status" value="1"/>
</dbReference>
<evidence type="ECO:0000256" key="1">
    <source>
        <dbReference type="ARBA" id="ARBA00004236"/>
    </source>
</evidence>
<keyword evidence="5 7" id="KW-0472">Membrane</keyword>
<name>A0A3A1Z0F8_9BURK</name>
<feature type="domain" description="YknX-like C-terminal permuted SH3-like" evidence="11">
    <location>
        <begin position="315"/>
        <end position="384"/>
    </location>
</feature>
<dbReference type="InterPro" id="IPR006143">
    <property type="entry name" value="RND_pump_MFP"/>
</dbReference>
<dbReference type="SUPFAM" id="SSF111369">
    <property type="entry name" value="HlyD-like secretion proteins"/>
    <property type="match status" value="1"/>
</dbReference>
<evidence type="ECO:0000259" key="9">
    <source>
        <dbReference type="Pfam" id="PF25917"/>
    </source>
</evidence>
<evidence type="ECO:0000256" key="3">
    <source>
        <dbReference type="ARBA" id="ARBA00022475"/>
    </source>
</evidence>
<keyword evidence="6" id="KW-0175">Coiled coil</keyword>
<evidence type="ECO:0000313" key="13">
    <source>
        <dbReference type="Proteomes" id="UP000266206"/>
    </source>
</evidence>
<dbReference type="GO" id="GO:1990281">
    <property type="term" value="C:efflux pump complex"/>
    <property type="evidence" value="ECO:0007669"/>
    <property type="project" value="TreeGrafter"/>
</dbReference>
<dbReference type="InterPro" id="IPR058626">
    <property type="entry name" value="MdtA-like_b-barrel"/>
</dbReference>
<sequence>MSQSEKARVSRRRGWIWLIVLLALAAGMYFYLNRSDTANQSGPPGMRGMMDMAVPVRTATATESSVQVVLPAVGTVTALNTVTVTSRVEGELEAVLFDEGQKVQAGDVLARIDPRPYQVALDQALGQQAQNQALLENAQRDLRRYEQLFKQNSLARQQLDTQRALVQQYQGALVSDQAEVDNARLQLEFAQIKAPISGRVGLRKVDPGNLISAGDTEGLVVITQTQPISVLFSLPQAQLPEVRAQLRDGNTLTAVLYDSTNTRELARGVLVSIDNQIDVATGTVRMKAQFPNEDEALFPNQFVNVRLVVNTLENALVIPARAVQQGSIGSFVYRVLEDNTVKVQPIVTGAVQERNVTVLEGLQRGQVVVTEGVDRLRDGAKVEIVEE</sequence>
<feature type="domain" description="Multidrug resistance protein MdtA-like barrel-sandwich hybrid" evidence="9">
    <location>
        <begin position="80"/>
        <end position="223"/>
    </location>
</feature>
<feature type="domain" description="Multidrug resistance protein MdtA-like beta-barrel" evidence="10">
    <location>
        <begin position="227"/>
        <end position="310"/>
    </location>
</feature>
<dbReference type="OrthoDB" id="9783047at2"/>
<feature type="domain" description="Multidrug resistance protein MdtA-like alpha-helical hairpin" evidence="8">
    <location>
        <begin position="121"/>
        <end position="189"/>
    </location>
</feature>
<evidence type="ECO:0000256" key="6">
    <source>
        <dbReference type="SAM" id="Coils"/>
    </source>
</evidence>
<dbReference type="Pfam" id="PF25876">
    <property type="entry name" value="HH_MFP_RND"/>
    <property type="match status" value="1"/>
</dbReference>
<dbReference type="RefSeq" id="WP_119515334.1">
    <property type="nucleotide sequence ID" value="NZ_NQYH01000001.1"/>
</dbReference>